<name>A0A316C6U3_PSESE</name>
<comment type="domain">
    <text evidence="12">Has 2 endonuclease domains. The discontinuous RuvC-like domain cleaves the target DNA noncomplementary to crRNA while the HNH nuclease domain cleaves the target DNA complementary to crRNA.</text>
</comment>
<comment type="caution">
    <text evidence="14">The sequence shown here is derived from an EMBL/GenBank/DDBJ whole genome shotgun (WGS) entry which is preliminary data.</text>
</comment>
<evidence type="ECO:0000313" key="15">
    <source>
        <dbReference type="Proteomes" id="UP000245396"/>
    </source>
</evidence>
<evidence type="ECO:0000256" key="4">
    <source>
        <dbReference type="ARBA" id="ARBA00022759"/>
    </source>
</evidence>
<dbReference type="GO" id="GO:0016787">
    <property type="term" value="F:hydrolase activity"/>
    <property type="evidence" value="ECO:0007669"/>
    <property type="project" value="UniProtKB-KW"/>
</dbReference>
<dbReference type="GO" id="GO:0051607">
    <property type="term" value="P:defense response to virus"/>
    <property type="evidence" value="ECO:0007669"/>
    <property type="project" value="UniProtKB-UniRule"/>
</dbReference>
<dbReference type="InterPro" id="IPR036397">
    <property type="entry name" value="RNaseH_sf"/>
</dbReference>
<dbReference type="InterPro" id="IPR003615">
    <property type="entry name" value="HNH_nuc"/>
</dbReference>
<dbReference type="GO" id="GO:0043571">
    <property type="term" value="P:maintenance of CRISPR repeat elements"/>
    <property type="evidence" value="ECO:0007669"/>
    <property type="project" value="UniProtKB-UniRule"/>
</dbReference>
<keyword evidence="9 12" id="KW-0238">DNA-binding</keyword>
<proteinExistence type="inferred from homology"/>
<feature type="active site" description="Proton acceptor for HNH nuclease domain" evidence="12">
    <location>
        <position position="613"/>
    </location>
</feature>
<sequence length="1086" mass="123690">MPFRQPVSYAFDMGTNSIGWCVFRLSAAGHPVAIADAGVRIYSDGRDPQSKTSLAVARREAKAAARRRDRTKRRQKATLRTLAEYGLMPGGKDERERLLRETADSADRNAPANDPLNLRARALTEKLPLHHIGRALFHLGQRRGFKSNRKTDRRDNDKGKIAIGIDRLRDAIREAKAETLGVFLASRRAQGLHVRLRAGSSVILDDGYDFYPVRSLLEEEFRHIWDAQAVHYPDVLTEARGEHLFKVIFHQRPLKKPRIGSCTFNPLEQRLAKAHPLFQAFRLYKEVNELEVVAPDLSQRKLTLDERDALVLKLRGAKTAKYKTLRKDLKLTPDMRFNKESENRVDMAGDEVTAALSAKGLFGPRWNTLSMDSQWKVIERIQEEENPFVLHQWLVETHGLSDDAAEAVAACHLPEGYGRLGHTALSTMLEELRADVIPEAKAAERAGYNHSYFGTGEIFDELPKYQEVVARSIPPGTGDLEDEYDVRKGRITNPTVHIGLNQLQRLVNGLIRRFGKPAEIAVELARDLKTSEKKKVEINRRIGENTRAARQRSEKIAELRKDTPALVDNGYNRLLLKLWEELNPAKPEDRCCIYTGKPISISMLFSGAVDVDHILPYSRTLDDGQGNKLLCLKEANRVKRNRAPSEVTEWANHYDEILERANRLPKPKRWRFARDAMADFDADSGFLDRQLTDTQYLSRLAREYLCSLYPEKHEQWRVRVIPGRMTEMLRRHWGLNTLLPDHNYSDAKNRNDHRHHAIDAAVVGVTTRSMLQRISTEAARREEQELEDVVKGIPVPWEHFRDDLQQALDNIVVSHKPDHGTVGLDDKGKWQTAGKLHNDTAYGLTGEVDARGNTIVVRRKMLLSLTDKDIPAIRDDELRARLYSAAGGLSGKELQQALLDFARNDPKYRGIRRVRVTETLAVIPIRDKDGNVYKGYKGDANYRYDVWEMKDGKWQAEVISMFDAHQKGWESPVRKANPTARKVLSLQQNDMVAYEHPSDGYTIARVVKFASSGQIVFARNNEGGSLKARDANRDDPFKYFSKTANGLREIKARQIRIDETGRVYDPGPRDRESRMTSNQKLKTIAI</sequence>
<feature type="active site" description="For RuvC-like nuclease domain" evidence="12">
    <location>
        <position position="12"/>
    </location>
</feature>
<evidence type="ECO:0000256" key="3">
    <source>
        <dbReference type="ARBA" id="ARBA00022723"/>
    </source>
</evidence>
<comment type="subunit">
    <text evidence="11 12">Monomer. Binds crRNA and tracrRNA.</text>
</comment>
<keyword evidence="2 12" id="KW-0540">Nuclease</keyword>
<evidence type="ECO:0000313" key="14">
    <source>
        <dbReference type="EMBL" id="PWJ83727.1"/>
    </source>
</evidence>
<dbReference type="EC" id="3.1.-.-" evidence="12"/>
<evidence type="ECO:0000256" key="1">
    <source>
        <dbReference type="ARBA" id="ARBA00001946"/>
    </source>
</evidence>
<dbReference type="InterPro" id="IPR041383">
    <property type="entry name" value="RuvC_III"/>
</dbReference>
<dbReference type="GO" id="GO:0046872">
    <property type="term" value="F:metal ion binding"/>
    <property type="evidence" value="ECO:0007669"/>
    <property type="project" value="UniProtKB-UniRule"/>
</dbReference>
<accession>A0A316C6U3</accession>
<keyword evidence="3" id="KW-0479">Metal-binding</keyword>
<keyword evidence="8 12" id="KW-0051">Antiviral defense</keyword>
<comment type="similarity">
    <text evidence="12">Belongs to the CRISPR-associated Cas9 family.</text>
</comment>
<dbReference type="Gene3D" id="3.30.420.10">
    <property type="entry name" value="Ribonuclease H-like superfamily/Ribonuclease H"/>
    <property type="match status" value="3"/>
</dbReference>
<evidence type="ECO:0000259" key="13">
    <source>
        <dbReference type="PROSITE" id="PS51749"/>
    </source>
</evidence>
<dbReference type="NCBIfam" id="TIGR01865">
    <property type="entry name" value="cas_Csn1"/>
    <property type="match status" value="1"/>
</dbReference>
<feature type="domain" description="HNH Cas9-type" evidence="13">
    <location>
        <begin position="531"/>
        <end position="691"/>
    </location>
</feature>
<comment type="function">
    <text evidence="12">CRISPR (clustered regularly interspaced short palindromic repeat) is an adaptive immune system that provides protection against mobile genetic elements (viruses, transposable elements and conjugative plasmids). CRISPR clusters contain spacers, sequences complementary to antecedent mobile elements, and target invading nucleic acids. CRISPR clusters are transcribed and processed into CRISPR RNA (crRNA). In type II CRISPR systems correct processing of pre-crRNA requires a trans-encoded small RNA (tracrRNA), endogenous ribonuclease 3 (rnc) and this protein. The tracrRNA serves as a guide for ribonuclease 3-aided processing of pre-crRNA. Subsequently Cas9/crRNA/tracrRNA endonucleolytically cleaves linear or circular dsDNA target complementary to the spacer; Cas9 is inactive in the absence of the 2 guide RNAs (gRNA). Cas9 recognizes the protospacer adjacent motif (PAM) in the CRISPR repeat sequences to help distinguish self versus nonself, as targets within the bacterial CRISPR locus do not have PAMs. PAM recognition is also required for catalytic activity.</text>
</comment>
<keyword evidence="15" id="KW-1185">Reference proteome</keyword>
<dbReference type="PROSITE" id="PS51749">
    <property type="entry name" value="HNH_CAS9"/>
    <property type="match status" value="1"/>
</dbReference>
<dbReference type="InterPro" id="IPR033114">
    <property type="entry name" value="HNH_CAS9"/>
</dbReference>
<keyword evidence="6" id="KW-0460">Magnesium</keyword>
<evidence type="ECO:0000256" key="2">
    <source>
        <dbReference type="ARBA" id="ARBA00022722"/>
    </source>
</evidence>
<dbReference type="Proteomes" id="UP000245396">
    <property type="component" value="Unassembled WGS sequence"/>
</dbReference>
<dbReference type="STRING" id="1192868.GCA_000304395_01265"/>
<evidence type="ECO:0000256" key="7">
    <source>
        <dbReference type="ARBA" id="ARBA00022884"/>
    </source>
</evidence>
<dbReference type="RefSeq" id="WP_342353272.1">
    <property type="nucleotide sequence ID" value="NZ_QGGG01000008.1"/>
</dbReference>
<dbReference type="Pfam" id="PF18541">
    <property type="entry name" value="RuvC_III"/>
    <property type="match status" value="1"/>
</dbReference>
<keyword evidence="10" id="KW-0464">Manganese</keyword>
<evidence type="ECO:0000256" key="5">
    <source>
        <dbReference type="ARBA" id="ARBA00022801"/>
    </source>
</evidence>
<dbReference type="Pfam" id="PF13395">
    <property type="entry name" value="HNH_4"/>
    <property type="match status" value="1"/>
</dbReference>
<evidence type="ECO:0000256" key="6">
    <source>
        <dbReference type="ARBA" id="ARBA00022842"/>
    </source>
</evidence>
<gene>
    <name evidence="12" type="primary">cas9</name>
    <name evidence="14" type="ORF">C7441_108120</name>
</gene>
<dbReference type="InterPro" id="IPR028629">
    <property type="entry name" value="Cas9"/>
</dbReference>
<reference evidence="14 15" key="1">
    <citation type="submission" date="2018-05" db="EMBL/GenBank/DDBJ databases">
        <title>Genomic Encyclopedia of Type Strains, Phase IV (KMG-IV): sequencing the most valuable type-strain genomes for metagenomic binning, comparative biology and taxonomic classification.</title>
        <authorList>
            <person name="Goeker M."/>
        </authorList>
    </citation>
    <scope>NUCLEOTIDE SEQUENCE [LARGE SCALE GENOMIC DNA]</scope>
    <source>
        <strain evidence="14 15">DSM 6986</strain>
    </source>
</reference>
<keyword evidence="4 12" id="KW-0255">Endonuclease</keyword>
<dbReference type="EMBL" id="QGGG01000008">
    <property type="protein sequence ID" value="PWJ83727.1"/>
    <property type="molecule type" value="Genomic_DNA"/>
</dbReference>
<dbReference type="HAMAP" id="MF_01480">
    <property type="entry name" value="Cas9"/>
    <property type="match status" value="1"/>
</dbReference>
<protein>
    <recommendedName>
        <fullName evidence="12">CRISPR-associated endonuclease Cas9</fullName>
        <ecNumber evidence="12">3.1.-.-</ecNumber>
    </recommendedName>
</protein>
<dbReference type="GO" id="GO:0003677">
    <property type="term" value="F:DNA binding"/>
    <property type="evidence" value="ECO:0007669"/>
    <property type="project" value="UniProtKB-UniRule"/>
</dbReference>
<keyword evidence="5 12" id="KW-0378">Hydrolase</keyword>
<comment type="cofactor">
    <cofactor evidence="1">
        <name>Mg(2+)</name>
        <dbReference type="ChEBI" id="CHEBI:18420"/>
    </cofactor>
</comment>
<evidence type="ECO:0000256" key="12">
    <source>
        <dbReference type="HAMAP-Rule" id="MF_01480"/>
    </source>
</evidence>
<evidence type="ECO:0000256" key="10">
    <source>
        <dbReference type="ARBA" id="ARBA00023211"/>
    </source>
</evidence>
<evidence type="ECO:0000256" key="8">
    <source>
        <dbReference type="ARBA" id="ARBA00023118"/>
    </source>
</evidence>
<comment type="caution">
    <text evidence="12">Lacks conserved residue(s) required for the propagation of feature annotation.</text>
</comment>
<keyword evidence="7 12" id="KW-0694">RNA-binding</keyword>
<dbReference type="GO" id="GO:0003723">
    <property type="term" value="F:RNA binding"/>
    <property type="evidence" value="ECO:0007669"/>
    <property type="project" value="UniProtKB-UniRule"/>
</dbReference>
<dbReference type="GO" id="GO:0004519">
    <property type="term" value="F:endonuclease activity"/>
    <property type="evidence" value="ECO:0007669"/>
    <property type="project" value="UniProtKB-UniRule"/>
</dbReference>
<dbReference type="AlphaFoldDB" id="A0A316C6U3"/>
<organism evidence="14 15">
    <name type="scientific">Pseudaminobacter salicylatoxidans</name>
    <dbReference type="NCBI Taxonomy" id="93369"/>
    <lineage>
        <taxon>Bacteria</taxon>
        <taxon>Pseudomonadati</taxon>
        <taxon>Pseudomonadota</taxon>
        <taxon>Alphaproteobacteria</taxon>
        <taxon>Hyphomicrobiales</taxon>
        <taxon>Phyllobacteriaceae</taxon>
        <taxon>Pseudaminobacter</taxon>
    </lineage>
</organism>
<evidence type="ECO:0000256" key="11">
    <source>
        <dbReference type="ARBA" id="ARBA00046380"/>
    </source>
</evidence>
<evidence type="ECO:0000256" key="9">
    <source>
        <dbReference type="ARBA" id="ARBA00023125"/>
    </source>
</evidence>